<protein>
    <recommendedName>
        <fullName evidence="4">Transmembrane protein</fullName>
    </recommendedName>
</protein>
<reference evidence="2 3" key="1">
    <citation type="submission" date="2013-09" db="EMBL/GenBank/DDBJ databases">
        <title>Genome sequencing of Arenimonas metalli.</title>
        <authorList>
            <person name="Chen F."/>
            <person name="Wang G."/>
        </authorList>
    </citation>
    <scope>NUCLEOTIDE SEQUENCE [LARGE SCALE GENOMIC DNA]</scope>
    <source>
        <strain evidence="2 3">CF5-1</strain>
    </source>
</reference>
<evidence type="ECO:0000313" key="3">
    <source>
        <dbReference type="Proteomes" id="UP000029393"/>
    </source>
</evidence>
<keyword evidence="3" id="KW-1185">Reference proteome</keyword>
<sequence>MRSFWLGSSLSLALGFGLSALMYFTLTSSQAENCQVNGAPCPQMRALELTLLCAMPAAVFLLIVLVGIRVKRHSPRVAAWLVSLPPAGLLVYAAGMAFVMPSGG</sequence>
<evidence type="ECO:0008006" key="4">
    <source>
        <dbReference type="Google" id="ProtNLM"/>
    </source>
</evidence>
<evidence type="ECO:0000313" key="2">
    <source>
        <dbReference type="EMBL" id="KFN42148.1"/>
    </source>
</evidence>
<comment type="caution">
    <text evidence="2">The sequence shown here is derived from an EMBL/GenBank/DDBJ whole genome shotgun (WGS) entry which is preliminary data.</text>
</comment>
<dbReference type="EMBL" id="AVCK01000052">
    <property type="protein sequence ID" value="KFN42148.1"/>
    <property type="molecule type" value="Genomic_DNA"/>
</dbReference>
<dbReference type="AlphaFoldDB" id="A0A091APP6"/>
<feature type="transmembrane region" description="Helical" evidence="1">
    <location>
        <begin position="80"/>
        <end position="100"/>
    </location>
</feature>
<keyword evidence="1" id="KW-0472">Membrane</keyword>
<keyword evidence="1" id="KW-0812">Transmembrane</keyword>
<gene>
    <name evidence="2" type="ORF">N787_14180</name>
</gene>
<proteinExistence type="predicted"/>
<dbReference type="Proteomes" id="UP000029393">
    <property type="component" value="Unassembled WGS sequence"/>
</dbReference>
<name>A0A091APP6_9GAMM</name>
<evidence type="ECO:0000256" key="1">
    <source>
        <dbReference type="SAM" id="Phobius"/>
    </source>
</evidence>
<feature type="transmembrane region" description="Helical" evidence="1">
    <location>
        <begin position="47"/>
        <end position="68"/>
    </location>
</feature>
<keyword evidence="1" id="KW-1133">Transmembrane helix</keyword>
<accession>A0A091APP6</accession>
<organism evidence="2 3">
    <name type="scientific">Arenimonas metalli CF5-1</name>
    <dbReference type="NCBI Taxonomy" id="1384056"/>
    <lineage>
        <taxon>Bacteria</taxon>
        <taxon>Pseudomonadati</taxon>
        <taxon>Pseudomonadota</taxon>
        <taxon>Gammaproteobacteria</taxon>
        <taxon>Lysobacterales</taxon>
        <taxon>Lysobacteraceae</taxon>
        <taxon>Arenimonas</taxon>
    </lineage>
</organism>